<reference evidence="2 3" key="1">
    <citation type="journal article" date="2020" name="BMC Genomics">
        <title>Intraspecific diversification of the crop wild relative Brassica cretica Lam. using demographic model selection.</title>
        <authorList>
            <person name="Kioukis A."/>
            <person name="Michalopoulou V.A."/>
            <person name="Briers L."/>
            <person name="Pirintsos S."/>
            <person name="Studholme D.J."/>
            <person name="Pavlidis P."/>
            <person name="Sarris P.F."/>
        </authorList>
    </citation>
    <scope>NUCLEOTIDE SEQUENCE [LARGE SCALE GENOMIC DNA]</scope>
    <source>
        <strain evidence="3">cv. PFS-1207/04</strain>
    </source>
</reference>
<dbReference type="Proteomes" id="UP000266723">
    <property type="component" value="Unassembled WGS sequence"/>
</dbReference>
<organism evidence="2 3">
    <name type="scientific">Brassica cretica</name>
    <name type="common">Mustard</name>
    <dbReference type="NCBI Taxonomy" id="69181"/>
    <lineage>
        <taxon>Eukaryota</taxon>
        <taxon>Viridiplantae</taxon>
        <taxon>Streptophyta</taxon>
        <taxon>Embryophyta</taxon>
        <taxon>Tracheophyta</taxon>
        <taxon>Spermatophyta</taxon>
        <taxon>Magnoliopsida</taxon>
        <taxon>eudicotyledons</taxon>
        <taxon>Gunneridae</taxon>
        <taxon>Pentapetalae</taxon>
        <taxon>rosids</taxon>
        <taxon>malvids</taxon>
        <taxon>Brassicales</taxon>
        <taxon>Brassicaceae</taxon>
        <taxon>Brassiceae</taxon>
        <taxon>Brassica</taxon>
    </lineage>
</organism>
<protein>
    <submittedName>
        <fullName evidence="2">Uncharacterized protein</fullName>
    </submittedName>
</protein>
<proteinExistence type="predicted"/>
<keyword evidence="3" id="KW-1185">Reference proteome</keyword>
<evidence type="ECO:0000313" key="3">
    <source>
        <dbReference type="Proteomes" id="UP000266723"/>
    </source>
</evidence>
<feature type="compositionally biased region" description="Basic and acidic residues" evidence="1">
    <location>
        <begin position="8"/>
        <end position="21"/>
    </location>
</feature>
<name>A0ABQ7CBD3_BRACR</name>
<gene>
    <name evidence="2" type="ORF">DY000_02009622</name>
</gene>
<comment type="caution">
    <text evidence="2">The sequence shown here is derived from an EMBL/GenBank/DDBJ whole genome shotgun (WGS) entry which is preliminary data.</text>
</comment>
<sequence>MRSSSFQARDDTHRSRPDNIRDSSQLGTRRHQLQLAFPISDKDSSRHDQQAILSRLNINIQLAILISLVVHSTHRRLR</sequence>
<feature type="region of interest" description="Disordered" evidence="1">
    <location>
        <begin position="1"/>
        <end position="27"/>
    </location>
</feature>
<evidence type="ECO:0000313" key="2">
    <source>
        <dbReference type="EMBL" id="KAF3549000.1"/>
    </source>
</evidence>
<dbReference type="EMBL" id="QGKV02000832">
    <property type="protein sequence ID" value="KAF3549000.1"/>
    <property type="molecule type" value="Genomic_DNA"/>
</dbReference>
<evidence type="ECO:0000256" key="1">
    <source>
        <dbReference type="SAM" id="MobiDB-lite"/>
    </source>
</evidence>
<accession>A0ABQ7CBD3</accession>